<dbReference type="PANTHER" id="PTHR42646">
    <property type="entry name" value="FLAP ENDONUCLEASE XNI"/>
    <property type="match status" value="1"/>
</dbReference>
<keyword evidence="2" id="KW-0378">Hydrolase</keyword>
<dbReference type="Proteomes" id="UP000655883">
    <property type="component" value="Segment"/>
</dbReference>
<keyword evidence="5" id="KW-1185">Reference proteome</keyword>
<dbReference type="InterPro" id="IPR002421">
    <property type="entry name" value="5-3_exonuclease"/>
</dbReference>
<dbReference type="PANTHER" id="PTHR42646:SF2">
    <property type="entry name" value="5'-3' EXONUCLEASE FAMILY PROTEIN"/>
    <property type="match status" value="1"/>
</dbReference>
<name>A0A7S5R7Z6_9CAUD</name>
<dbReference type="SMART" id="SM00475">
    <property type="entry name" value="53EXOc"/>
    <property type="match status" value="1"/>
</dbReference>
<gene>
    <name evidence="4" type="ORF">EVB97_233</name>
</gene>
<evidence type="ECO:0000256" key="1">
    <source>
        <dbReference type="ARBA" id="ARBA00022722"/>
    </source>
</evidence>
<dbReference type="GO" id="GO:0003677">
    <property type="term" value="F:DNA binding"/>
    <property type="evidence" value="ECO:0007669"/>
    <property type="project" value="InterPro"/>
</dbReference>
<dbReference type="SUPFAM" id="SSF88723">
    <property type="entry name" value="PIN domain-like"/>
    <property type="match status" value="1"/>
</dbReference>
<dbReference type="Gene3D" id="3.40.50.1010">
    <property type="entry name" value="5'-nuclease"/>
    <property type="match status" value="1"/>
</dbReference>
<accession>A0A7S5R7Z6</accession>
<evidence type="ECO:0000259" key="3">
    <source>
        <dbReference type="SMART" id="SM00475"/>
    </source>
</evidence>
<organism evidence="4 5">
    <name type="scientific">Rhizobium phage RHph_Y65</name>
    <dbReference type="NCBI Taxonomy" id="2509785"/>
    <lineage>
        <taxon>Viruses</taxon>
        <taxon>Duplodnaviria</taxon>
        <taxon>Heunggongvirae</taxon>
        <taxon>Uroviricota</taxon>
        <taxon>Caudoviricetes</taxon>
        <taxon>Kleczkowskaviridae</taxon>
        <taxon>Cuauhnahuacvirus</taxon>
        <taxon>Cuauhnahuacvirus Y65</taxon>
    </lineage>
</organism>
<sequence length="301" mass="35498">MTVLIFDGSHLLQRMKFVAVKENRISSKYMSWLLFRSLIKKCVENQPSRIYVLWDEGACTYRHKIVEGYKESRINNNPSEKDVLAFREFLDSRRYLHEILPTIGVVSIKVPGVEADDWGHYLSNKFDTGVLVSEDKDWLLNLRPGWKLIRPIIKEEYTWESFDKMMNERYYKNPTEYTHYDPLKKYLIMKAVYGDKDEVPRITTPAPAKKIIDYLTGQIKSLDPKEKSTLDNSRKELARNLRLAATDWLTVHPELIDSEGIHQSELNRVTYKSKENFLKVASELNLFQYINKWHKISERLS</sequence>
<protein>
    <submittedName>
        <fullName evidence="4">Putative 5'-3' exonuclease protein</fullName>
    </submittedName>
</protein>
<evidence type="ECO:0000256" key="2">
    <source>
        <dbReference type="ARBA" id="ARBA00022801"/>
    </source>
</evidence>
<dbReference type="EMBL" id="MN988525">
    <property type="protein sequence ID" value="QIG72791.1"/>
    <property type="molecule type" value="Genomic_DNA"/>
</dbReference>
<dbReference type="GO" id="GO:0017108">
    <property type="term" value="F:5'-flap endonuclease activity"/>
    <property type="evidence" value="ECO:0007669"/>
    <property type="project" value="InterPro"/>
</dbReference>
<feature type="domain" description="5'-3' exonuclease" evidence="3">
    <location>
        <begin position="1"/>
        <end position="264"/>
    </location>
</feature>
<dbReference type="GO" id="GO:0008409">
    <property type="term" value="F:5'-3' exonuclease activity"/>
    <property type="evidence" value="ECO:0007669"/>
    <property type="project" value="InterPro"/>
</dbReference>
<dbReference type="InterPro" id="IPR038969">
    <property type="entry name" value="FEN"/>
</dbReference>
<proteinExistence type="predicted"/>
<dbReference type="InterPro" id="IPR029060">
    <property type="entry name" value="PIN-like_dom_sf"/>
</dbReference>
<evidence type="ECO:0000313" key="5">
    <source>
        <dbReference type="Proteomes" id="UP000655883"/>
    </source>
</evidence>
<evidence type="ECO:0000313" key="4">
    <source>
        <dbReference type="EMBL" id="QIG72791.1"/>
    </source>
</evidence>
<keyword evidence="1" id="KW-0540">Nuclease</keyword>
<dbReference type="GO" id="GO:0033567">
    <property type="term" value="P:DNA replication, Okazaki fragment processing"/>
    <property type="evidence" value="ECO:0007669"/>
    <property type="project" value="InterPro"/>
</dbReference>
<dbReference type="Pfam" id="PF02739">
    <property type="entry name" value="5_3_exonuc_N"/>
    <property type="match status" value="1"/>
</dbReference>
<reference evidence="4 5" key="1">
    <citation type="submission" date="2020-01" db="EMBL/GenBank/DDBJ databases">
        <title>Patterns of diversity and host range of bacteriophage communities associated with bean-nodulatin bacteria.</title>
        <authorList>
            <person name="Vann Cauwenberghe J."/>
            <person name="Santamaria R.I."/>
            <person name="Bustos P."/>
            <person name="Juarez S."/>
            <person name="Gonzalez V."/>
        </authorList>
    </citation>
    <scope>NUCLEOTIDE SEQUENCE [LARGE SCALE GENOMIC DNA]</scope>
    <source>
        <strain evidence="5">RHph</strain>
    </source>
</reference>
<dbReference type="InterPro" id="IPR020046">
    <property type="entry name" value="5-3_exonucl_a-hlix_arch_N"/>
</dbReference>
<keyword evidence="4" id="KW-0269">Exonuclease</keyword>